<keyword evidence="8 10" id="KW-0131">Cell cycle</keyword>
<feature type="domain" description="Mur ligase central" evidence="14">
    <location>
        <begin position="115"/>
        <end position="302"/>
    </location>
</feature>
<keyword evidence="2 10" id="KW-0436">Ligase</keyword>
<sequence length="473" mass="48408">MIELSLSEIAALTGGVLHGPDARVTGPVVIDSRLAGPGTLFVALPGERVDGHDFAAAAVAGGAAGVLGARPLPGVPTVVAGSRDDVHEVDDVVAALGRLARGVLGRLPRTTVIGITGSSGKTSTKDLIAQVLSGAGPTIAPEGSLNNEIGHPLTVLRADEDTRFLVLEKSARGVGHISYLTRIAPPHIGVVLNVGTAHLGEFGGREAVAQAKGELVEALERTGTAVLNADDPLVRAMAGRTDGSVVLFGRSPDAEVRAVEEGYDEEGRARFTLVVPEGSARVELRLHGAHAVANALAAAAVARRAGMPPEDVAAALSRAVPVSRWRMEVDHRADGLTVVNDAYNANPESMRAALDALSAMSRGRRTYAVLGHMAELGSASVAEHEKIGQHAARSGVTGLIAVGPAAASLLKGAEQVGSWNGECVQVDDVGTAVAVLGERLRPGDVVLVKGSRVAGLERVARALLTDAPPEGEA</sequence>
<dbReference type="InterPro" id="IPR013221">
    <property type="entry name" value="Mur_ligase_cen"/>
</dbReference>
<protein>
    <recommendedName>
        <fullName evidence="10 11">UDP-N-acetylmuramoyl-tripeptide--D-alanyl-D-alanine ligase</fullName>
        <ecNumber evidence="10 11">6.3.2.10</ecNumber>
    </recommendedName>
    <alternativeName>
        <fullName evidence="10">D-alanyl-D-alanine-adding enzyme</fullName>
    </alternativeName>
</protein>
<feature type="domain" description="Mur ligase N-terminal catalytic" evidence="12">
    <location>
        <begin position="28"/>
        <end position="101"/>
    </location>
</feature>
<comment type="caution">
    <text evidence="15">The sequence shown here is derived from an EMBL/GenBank/DDBJ whole genome shotgun (WGS) entry which is preliminary data.</text>
</comment>
<evidence type="ECO:0000256" key="3">
    <source>
        <dbReference type="ARBA" id="ARBA00022618"/>
    </source>
</evidence>
<keyword evidence="3 10" id="KW-0132">Cell division</keyword>
<keyword evidence="7 10" id="KW-0573">Peptidoglycan synthesis</keyword>
<comment type="function">
    <text evidence="10 11">Involved in cell wall formation. Catalyzes the final step in the synthesis of UDP-N-acetylmuramoyl-pentapeptide, the precursor of murein.</text>
</comment>
<gene>
    <name evidence="10" type="primary">murF</name>
    <name evidence="15" type="ORF">GCM10010439_49410</name>
</gene>
<dbReference type="InterPro" id="IPR000713">
    <property type="entry name" value="Mur_ligase_N"/>
</dbReference>
<dbReference type="GO" id="GO:0016874">
    <property type="term" value="F:ligase activity"/>
    <property type="evidence" value="ECO:0007669"/>
    <property type="project" value="UniProtKB-KW"/>
</dbReference>
<evidence type="ECO:0000256" key="2">
    <source>
        <dbReference type="ARBA" id="ARBA00022598"/>
    </source>
</evidence>
<accession>A0ABP6GVQ8</accession>
<dbReference type="SUPFAM" id="SSF63418">
    <property type="entry name" value="MurE/MurF N-terminal domain"/>
    <property type="match status" value="1"/>
</dbReference>
<dbReference type="Pfam" id="PF08245">
    <property type="entry name" value="Mur_ligase_M"/>
    <property type="match status" value="1"/>
</dbReference>
<dbReference type="Gene3D" id="3.40.1190.10">
    <property type="entry name" value="Mur-like, catalytic domain"/>
    <property type="match status" value="1"/>
</dbReference>
<dbReference type="InterPro" id="IPR036565">
    <property type="entry name" value="Mur-like_cat_sf"/>
</dbReference>
<evidence type="ECO:0000256" key="7">
    <source>
        <dbReference type="ARBA" id="ARBA00022984"/>
    </source>
</evidence>
<dbReference type="Gene3D" id="3.90.190.20">
    <property type="entry name" value="Mur ligase, C-terminal domain"/>
    <property type="match status" value="1"/>
</dbReference>
<keyword evidence="16" id="KW-1185">Reference proteome</keyword>
<evidence type="ECO:0000256" key="6">
    <source>
        <dbReference type="ARBA" id="ARBA00022960"/>
    </source>
</evidence>
<dbReference type="Pfam" id="PF01225">
    <property type="entry name" value="Mur_ligase"/>
    <property type="match status" value="1"/>
</dbReference>
<evidence type="ECO:0000259" key="13">
    <source>
        <dbReference type="Pfam" id="PF02875"/>
    </source>
</evidence>
<dbReference type="InterPro" id="IPR035911">
    <property type="entry name" value="MurE/MurF_N"/>
</dbReference>
<evidence type="ECO:0000256" key="5">
    <source>
        <dbReference type="ARBA" id="ARBA00022840"/>
    </source>
</evidence>
<evidence type="ECO:0000256" key="10">
    <source>
        <dbReference type="HAMAP-Rule" id="MF_02019"/>
    </source>
</evidence>
<comment type="catalytic activity">
    <reaction evidence="10 11">
        <text>D-alanyl-D-alanine + UDP-N-acetyl-alpha-D-muramoyl-L-alanyl-gamma-D-glutamyl-meso-2,6-diaminopimelate + ATP = UDP-N-acetyl-alpha-D-muramoyl-L-alanyl-gamma-D-glutamyl-meso-2,6-diaminopimeloyl-D-alanyl-D-alanine + ADP + phosphate + H(+)</text>
        <dbReference type="Rhea" id="RHEA:28374"/>
        <dbReference type="ChEBI" id="CHEBI:15378"/>
        <dbReference type="ChEBI" id="CHEBI:30616"/>
        <dbReference type="ChEBI" id="CHEBI:43474"/>
        <dbReference type="ChEBI" id="CHEBI:57822"/>
        <dbReference type="ChEBI" id="CHEBI:61386"/>
        <dbReference type="ChEBI" id="CHEBI:83905"/>
        <dbReference type="ChEBI" id="CHEBI:456216"/>
        <dbReference type="EC" id="6.3.2.10"/>
    </reaction>
</comment>
<dbReference type="RefSeq" id="WP_344453173.1">
    <property type="nucleotide sequence ID" value="NZ_BAAATZ010000021.1"/>
</dbReference>
<evidence type="ECO:0000313" key="16">
    <source>
        <dbReference type="Proteomes" id="UP001501842"/>
    </source>
</evidence>
<dbReference type="InterPro" id="IPR005863">
    <property type="entry name" value="UDP-N-AcMur_synth"/>
</dbReference>
<evidence type="ECO:0000256" key="9">
    <source>
        <dbReference type="ARBA" id="ARBA00023316"/>
    </source>
</evidence>
<dbReference type="Proteomes" id="UP001501842">
    <property type="component" value="Unassembled WGS sequence"/>
</dbReference>
<dbReference type="InterPro" id="IPR036615">
    <property type="entry name" value="Mur_ligase_C_dom_sf"/>
</dbReference>
<comment type="subcellular location">
    <subcellularLocation>
        <location evidence="10 11">Cytoplasm</location>
    </subcellularLocation>
</comment>
<dbReference type="Gene3D" id="3.40.1390.10">
    <property type="entry name" value="MurE/MurF, N-terminal domain"/>
    <property type="match status" value="1"/>
</dbReference>
<dbReference type="Pfam" id="PF02875">
    <property type="entry name" value="Mur_ligase_C"/>
    <property type="match status" value="1"/>
</dbReference>
<evidence type="ECO:0000256" key="4">
    <source>
        <dbReference type="ARBA" id="ARBA00022741"/>
    </source>
</evidence>
<dbReference type="NCBIfam" id="TIGR01143">
    <property type="entry name" value="murF"/>
    <property type="match status" value="1"/>
</dbReference>
<comment type="pathway">
    <text evidence="10 11">Cell wall biogenesis; peptidoglycan biosynthesis.</text>
</comment>
<proteinExistence type="inferred from homology"/>
<keyword evidence="9 10" id="KW-0961">Cell wall biogenesis/degradation</keyword>
<feature type="domain" description="Mur ligase C-terminal" evidence="13">
    <location>
        <begin position="326"/>
        <end position="452"/>
    </location>
</feature>
<dbReference type="EMBL" id="BAAATZ010000021">
    <property type="protein sequence ID" value="GAA2732207.1"/>
    <property type="molecule type" value="Genomic_DNA"/>
</dbReference>
<dbReference type="PANTHER" id="PTHR43024:SF1">
    <property type="entry name" value="UDP-N-ACETYLMURAMOYL-TRIPEPTIDE--D-ALANYL-D-ALANINE LIGASE"/>
    <property type="match status" value="1"/>
</dbReference>
<dbReference type="EC" id="6.3.2.10" evidence="10 11"/>
<feature type="binding site" evidence="10">
    <location>
        <begin position="117"/>
        <end position="123"/>
    </location>
    <ligand>
        <name>ATP</name>
        <dbReference type="ChEBI" id="CHEBI:30616"/>
    </ligand>
</feature>
<comment type="similarity">
    <text evidence="10">Belongs to the MurCDEF family. MurF subfamily.</text>
</comment>
<dbReference type="PANTHER" id="PTHR43024">
    <property type="entry name" value="UDP-N-ACETYLMURAMOYL-TRIPEPTIDE--D-ALANYL-D-ALANINE LIGASE"/>
    <property type="match status" value="1"/>
</dbReference>
<keyword evidence="1 10" id="KW-0963">Cytoplasm</keyword>
<dbReference type="InterPro" id="IPR051046">
    <property type="entry name" value="MurCDEF_CellWall_CoF430Synth"/>
</dbReference>
<name>A0ABP6GVQ8_9ACTN</name>
<reference evidence="16" key="1">
    <citation type="journal article" date="2019" name="Int. J. Syst. Evol. Microbiol.">
        <title>The Global Catalogue of Microorganisms (GCM) 10K type strain sequencing project: providing services to taxonomists for standard genome sequencing and annotation.</title>
        <authorList>
            <consortium name="The Broad Institute Genomics Platform"/>
            <consortium name="The Broad Institute Genome Sequencing Center for Infectious Disease"/>
            <person name="Wu L."/>
            <person name="Ma J."/>
        </authorList>
    </citation>
    <scope>NUCLEOTIDE SEQUENCE [LARGE SCALE GENOMIC DNA]</scope>
    <source>
        <strain evidence="16">JCM 8201</strain>
    </source>
</reference>
<evidence type="ECO:0000256" key="11">
    <source>
        <dbReference type="RuleBase" id="RU004136"/>
    </source>
</evidence>
<evidence type="ECO:0000259" key="12">
    <source>
        <dbReference type="Pfam" id="PF01225"/>
    </source>
</evidence>
<dbReference type="InterPro" id="IPR004101">
    <property type="entry name" value="Mur_ligase_C"/>
</dbReference>
<evidence type="ECO:0000313" key="15">
    <source>
        <dbReference type="EMBL" id="GAA2732207.1"/>
    </source>
</evidence>
<keyword evidence="5 10" id="KW-0067">ATP-binding</keyword>
<dbReference type="SUPFAM" id="SSF53244">
    <property type="entry name" value="MurD-like peptide ligases, peptide-binding domain"/>
    <property type="match status" value="1"/>
</dbReference>
<evidence type="ECO:0000259" key="14">
    <source>
        <dbReference type="Pfam" id="PF08245"/>
    </source>
</evidence>
<evidence type="ECO:0000256" key="1">
    <source>
        <dbReference type="ARBA" id="ARBA00022490"/>
    </source>
</evidence>
<dbReference type="HAMAP" id="MF_02019">
    <property type="entry name" value="MurF"/>
    <property type="match status" value="1"/>
</dbReference>
<keyword evidence="6 10" id="KW-0133">Cell shape</keyword>
<organism evidence="15 16">
    <name type="scientific">Actinocorallia aurantiaca</name>
    <dbReference type="NCBI Taxonomy" id="46204"/>
    <lineage>
        <taxon>Bacteria</taxon>
        <taxon>Bacillati</taxon>
        <taxon>Actinomycetota</taxon>
        <taxon>Actinomycetes</taxon>
        <taxon>Streptosporangiales</taxon>
        <taxon>Thermomonosporaceae</taxon>
        <taxon>Actinocorallia</taxon>
    </lineage>
</organism>
<keyword evidence="4 10" id="KW-0547">Nucleotide-binding</keyword>
<evidence type="ECO:0000256" key="8">
    <source>
        <dbReference type="ARBA" id="ARBA00023306"/>
    </source>
</evidence>
<dbReference type="SUPFAM" id="SSF53623">
    <property type="entry name" value="MurD-like peptide ligases, catalytic domain"/>
    <property type="match status" value="1"/>
</dbReference>